<sequence>MQRLLRSSLWVMTLAWPLVAWLSITHARWRWLLAVMGGLFLLRWLMSGRPKNAALAPGKYLAACGALLCLASFWLHENHLLLWYPVAVNIVMLLVFGGSLLSGMPLVERLARLREPNLPHVAVVYTRRVTQVWCLFFLVNGSVALATCLAGNMALWTGWNGMASYLLMGLLMGGEWLVRQRLRRRQ</sequence>
<dbReference type="AlphaFoldDB" id="A0A6M8UIR1"/>
<proteinExistence type="predicted"/>
<reference evidence="2 3" key="1">
    <citation type="submission" date="2020-06" db="EMBL/GenBank/DDBJ databases">
        <title>Genome sequence of Paramixta manurensis strain PD-1.</title>
        <authorList>
            <person name="Lee C.W."/>
            <person name="Kim J."/>
        </authorList>
    </citation>
    <scope>NUCLEOTIDE SEQUENCE [LARGE SCALE GENOMIC DNA]</scope>
    <source>
        <strain evidence="2 3">PD-1</strain>
    </source>
</reference>
<feature type="transmembrane region" description="Helical" evidence="1">
    <location>
        <begin position="162"/>
        <end position="178"/>
    </location>
</feature>
<feature type="transmembrane region" description="Helical" evidence="1">
    <location>
        <begin position="58"/>
        <end position="76"/>
    </location>
</feature>
<evidence type="ECO:0000313" key="3">
    <source>
        <dbReference type="Proteomes" id="UP000505325"/>
    </source>
</evidence>
<gene>
    <name evidence="2" type="ORF">PMPD1_1762</name>
</gene>
<accession>A0A6M8UIR1</accession>
<dbReference type="KEGG" id="pmak:PMPD1_1762"/>
<feature type="transmembrane region" description="Helical" evidence="1">
    <location>
        <begin position="82"/>
        <end position="107"/>
    </location>
</feature>
<keyword evidence="1" id="KW-0472">Membrane</keyword>
<feature type="transmembrane region" description="Helical" evidence="1">
    <location>
        <begin position="7"/>
        <end position="24"/>
    </location>
</feature>
<organism evidence="2 3">
    <name type="scientific">Paramixta manurensis</name>
    <dbReference type="NCBI Taxonomy" id="2740817"/>
    <lineage>
        <taxon>Bacteria</taxon>
        <taxon>Pseudomonadati</taxon>
        <taxon>Pseudomonadota</taxon>
        <taxon>Gammaproteobacteria</taxon>
        <taxon>Enterobacterales</taxon>
        <taxon>Erwiniaceae</taxon>
        <taxon>Paramixta</taxon>
    </lineage>
</organism>
<feature type="transmembrane region" description="Helical" evidence="1">
    <location>
        <begin position="30"/>
        <end position="46"/>
    </location>
</feature>
<evidence type="ECO:0000313" key="2">
    <source>
        <dbReference type="EMBL" id="QKJ86712.1"/>
    </source>
</evidence>
<name>A0A6M8UIR1_9GAMM</name>
<keyword evidence="3" id="KW-1185">Reference proteome</keyword>
<dbReference type="RefSeq" id="WP_173633713.1">
    <property type="nucleotide sequence ID" value="NZ_CP054212.1"/>
</dbReference>
<feature type="transmembrane region" description="Helical" evidence="1">
    <location>
        <begin position="132"/>
        <end position="156"/>
    </location>
</feature>
<dbReference type="Proteomes" id="UP000505325">
    <property type="component" value="Chromosome"/>
</dbReference>
<keyword evidence="1" id="KW-0812">Transmembrane</keyword>
<keyword evidence="1" id="KW-1133">Transmembrane helix</keyword>
<dbReference type="EMBL" id="CP054212">
    <property type="protein sequence ID" value="QKJ86712.1"/>
    <property type="molecule type" value="Genomic_DNA"/>
</dbReference>
<evidence type="ECO:0008006" key="4">
    <source>
        <dbReference type="Google" id="ProtNLM"/>
    </source>
</evidence>
<protein>
    <recommendedName>
        <fullName evidence="4">DNA gyrase subunit B</fullName>
    </recommendedName>
</protein>
<evidence type="ECO:0000256" key="1">
    <source>
        <dbReference type="SAM" id="Phobius"/>
    </source>
</evidence>